<dbReference type="InterPro" id="IPR043504">
    <property type="entry name" value="Peptidase_S1_PA_chymotrypsin"/>
</dbReference>
<dbReference type="EMBL" id="WVUH01000001">
    <property type="protein sequence ID" value="MBO4204470.1"/>
    <property type="molecule type" value="Genomic_DNA"/>
</dbReference>
<evidence type="ECO:0000256" key="3">
    <source>
        <dbReference type="ARBA" id="ARBA00022801"/>
    </source>
</evidence>
<keyword evidence="4" id="KW-0720">Serine protease</keyword>
<reference evidence="7 8" key="1">
    <citation type="submission" date="2019-12" db="EMBL/GenBank/DDBJ databases">
        <title>Whole genome sequencing of endophytic Actinobacterium Micromonospora sp. MPMI6T.</title>
        <authorList>
            <person name="Evv R."/>
            <person name="Podile A.R."/>
        </authorList>
    </citation>
    <scope>NUCLEOTIDE SEQUENCE [LARGE SCALE GENOMIC DNA]</scope>
    <source>
        <strain evidence="7 8">MPMI6</strain>
    </source>
</reference>
<evidence type="ECO:0000256" key="5">
    <source>
        <dbReference type="ARBA" id="ARBA00023157"/>
    </source>
</evidence>
<organism evidence="7 8">
    <name type="scientific">Micromonospora echinofusca</name>
    <dbReference type="NCBI Taxonomy" id="47858"/>
    <lineage>
        <taxon>Bacteria</taxon>
        <taxon>Bacillati</taxon>
        <taxon>Actinomycetota</taxon>
        <taxon>Actinomycetes</taxon>
        <taxon>Micromonosporales</taxon>
        <taxon>Micromonosporaceae</taxon>
        <taxon>Micromonospora</taxon>
    </lineage>
</organism>
<protein>
    <recommendedName>
        <fullName evidence="6">Peptidase S1 domain-containing protein</fullName>
    </recommendedName>
</protein>
<dbReference type="Gene3D" id="2.40.10.10">
    <property type="entry name" value="Trypsin-like serine proteases"/>
    <property type="match status" value="2"/>
</dbReference>
<proteinExistence type="inferred from homology"/>
<dbReference type="PRINTS" id="PR00861">
    <property type="entry name" value="ALYTICPTASE"/>
</dbReference>
<dbReference type="InterPro" id="IPR001254">
    <property type="entry name" value="Trypsin_dom"/>
</dbReference>
<sequence length="129" mass="13249">MTQRGSQVVYQTGVRVIGGVADVAVGTPVCKTGRTTGTTCGTVLAKDVTYNYPDGIVTGLIETDLCAKGGDSGAPLFSTTGGYGSRSAYGAFGILSGSTGFCDVPGFRSSFQPLPEVMSTYQLALAPRY</sequence>
<feature type="domain" description="Peptidase S1" evidence="6">
    <location>
        <begin position="14"/>
        <end position="114"/>
    </location>
</feature>
<accession>A0ABS3VIW7</accession>
<keyword evidence="3" id="KW-0378">Hydrolase</keyword>
<dbReference type="Proteomes" id="UP000823521">
    <property type="component" value="Unassembled WGS sequence"/>
</dbReference>
<dbReference type="InterPro" id="IPR009003">
    <property type="entry name" value="Peptidase_S1_PA"/>
</dbReference>
<comment type="similarity">
    <text evidence="1">Belongs to the peptidase S1 family.</text>
</comment>
<comment type="caution">
    <text evidence="7">The sequence shown here is derived from an EMBL/GenBank/DDBJ whole genome shotgun (WGS) entry which is preliminary data.</text>
</comment>
<evidence type="ECO:0000313" key="8">
    <source>
        <dbReference type="Proteomes" id="UP000823521"/>
    </source>
</evidence>
<keyword evidence="2" id="KW-0645">Protease</keyword>
<keyword evidence="8" id="KW-1185">Reference proteome</keyword>
<dbReference type="Pfam" id="PF00089">
    <property type="entry name" value="Trypsin"/>
    <property type="match status" value="1"/>
</dbReference>
<dbReference type="RefSeq" id="WP_208810547.1">
    <property type="nucleotide sequence ID" value="NZ_WVUH01000001.1"/>
</dbReference>
<evidence type="ECO:0000313" key="7">
    <source>
        <dbReference type="EMBL" id="MBO4204470.1"/>
    </source>
</evidence>
<evidence type="ECO:0000256" key="1">
    <source>
        <dbReference type="ARBA" id="ARBA00007664"/>
    </source>
</evidence>
<name>A0ABS3VIW7_MICEH</name>
<gene>
    <name evidence="7" type="ORF">GSF22_00345</name>
</gene>
<evidence type="ECO:0000256" key="2">
    <source>
        <dbReference type="ARBA" id="ARBA00022670"/>
    </source>
</evidence>
<evidence type="ECO:0000259" key="6">
    <source>
        <dbReference type="Pfam" id="PF00089"/>
    </source>
</evidence>
<keyword evidence="5" id="KW-1015">Disulfide bond</keyword>
<dbReference type="InterPro" id="IPR001316">
    <property type="entry name" value="Pept_S1A_streptogrisin"/>
</dbReference>
<evidence type="ECO:0000256" key="4">
    <source>
        <dbReference type="ARBA" id="ARBA00022825"/>
    </source>
</evidence>
<dbReference type="SUPFAM" id="SSF50494">
    <property type="entry name" value="Trypsin-like serine proteases"/>
    <property type="match status" value="1"/>
</dbReference>